<dbReference type="EMBL" id="BAAAYL010000001">
    <property type="protein sequence ID" value="GAA3372693.1"/>
    <property type="molecule type" value="Genomic_DNA"/>
</dbReference>
<comment type="caution">
    <text evidence="1">The sequence shown here is derived from an EMBL/GenBank/DDBJ whole genome shotgun (WGS) entry which is preliminary data.</text>
</comment>
<organism evidence="1 2">
    <name type="scientific">Streptomyces sannanensis</name>
    <dbReference type="NCBI Taxonomy" id="285536"/>
    <lineage>
        <taxon>Bacteria</taxon>
        <taxon>Bacillati</taxon>
        <taxon>Actinomycetota</taxon>
        <taxon>Actinomycetes</taxon>
        <taxon>Kitasatosporales</taxon>
        <taxon>Streptomycetaceae</taxon>
        <taxon>Streptomyces</taxon>
    </lineage>
</organism>
<gene>
    <name evidence="1" type="ORF">GCM10020367_28700</name>
</gene>
<name>A0ABP6SB86_9ACTN</name>
<sequence>MSTHLVLLGEFVELATPFTVSRTVPPYSSCSIPLARQWAILFPAGSDHGWPLWARRVLEDRRRAGEGVEAVWGEADQFPPGVGGVVVLGIGMYTLSTLGNRLTRAAGPAS</sequence>
<reference evidence="2" key="1">
    <citation type="journal article" date="2019" name="Int. J. Syst. Evol. Microbiol.">
        <title>The Global Catalogue of Microorganisms (GCM) 10K type strain sequencing project: providing services to taxonomists for standard genome sequencing and annotation.</title>
        <authorList>
            <consortium name="The Broad Institute Genomics Platform"/>
            <consortium name="The Broad Institute Genome Sequencing Center for Infectious Disease"/>
            <person name="Wu L."/>
            <person name="Ma J."/>
        </authorList>
    </citation>
    <scope>NUCLEOTIDE SEQUENCE [LARGE SCALE GENOMIC DNA]</scope>
    <source>
        <strain evidence="2">JCM 9651</strain>
    </source>
</reference>
<keyword evidence="2" id="KW-1185">Reference proteome</keyword>
<accession>A0ABP6SB86</accession>
<protein>
    <submittedName>
        <fullName evidence="1">Uncharacterized protein</fullName>
    </submittedName>
</protein>
<evidence type="ECO:0000313" key="1">
    <source>
        <dbReference type="EMBL" id="GAA3372693.1"/>
    </source>
</evidence>
<proteinExistence type="predicted"/>
<evidence type="ECO:0000313" key="2">
    <source>
        <dbReference type="Proteomes" id="UP001499990"/>
    </source>
</evidence>
<dbReference type="Proteomes" id="UP001499990">
    <property type="component" value="Unassembled WGS sequence"/>
</dbReference>